<protein>
    <recommendedName>
        <fullName evidence="3">DUF4089 domain-containing protein</fullName>
    </recommendedName>
</protein>
<dbReference type="Proteomes" id="UP001180825">
    <property type="component" value="Unassembled WGS sequence"/>
</dbReference>
<name>A0ABU2A6B1_9BURK</name>
<comment type="caution">
    <text evidence="1">The sequence shown here is derived from an EMBL/GenBank/DDBJ whole genome shotgun (WGS) entry which is preliminary data.</text>
</comment>
<keyword evidence="2" id="KW-1185">Reference proteome</keyword>
<evidence type="ECO:0000313" key="1">
    <source>
        <dbReference type="EMBL" id="MDR7331578.1"/>
    </source>
</evidence>
<evidence type="ECO:0000313" key="2">
    <source>
        <dbReference type="Proteomes" id="UP001180825"/>
    </source>
</evidence>
<sequence>MNDAEAYVDATAALLALPLAPEHRPGVLRYFGLAAEMAALVNGLPLATHDEPAEAFAPIAPGDLA</sequence>
<gene>
    <name evidence="1" type="ORF">J2X21_000690</name>
</gene>
<dbReference type="Pfam" id="PF13318">
    <property type="entry name" value="AtzG-like"/>
    <property type="match status" value="1"/>
</dbReference>
<organism evidence="1 2">
    <name type="scientific">Roseateles asaccharophilus</name>
    <dbReference type="NCBI Taxonomy" id="582607"/>
    <lineage>
        <taxon>Bacteria</taxon>
        <taxon>Pseudomonadati</taxon>
        <taxon>Pseudomonadota</taxon>
        <taxon>Betaproteobacteria</taxon>
        <taxon>Burkholderiales</taxon>
        <taxon>Sphaerotilaceae</taxon>
        <taxon>Roseateles</taxon>
    </lineage>
</organism>
<dbReference type="RefSeq" id="WP_310324915.1">
    <property type="nucleotide sequence ID" value="NZ_JAVDXV010000001.1"/>
</dbReference>
<accession>A0ABU2A6B1</accession>
<dbReference type="EMBL" id="JAVDXV010000001">
    <property type="protein sequence ID" value="MDR7331578.1"/>
    <property type="molecule type" value="Genomic_DNA"/>
</dbReference>
<evidence type="ECO:0008006" key="3">
    <source>
        <dbReference type="Google" id="ProtNLM"/>
    </source>
</evidence>
<proteinExistence type="predicted"/>
<dbReference type="InterPro" id="IPR025148">
    <property type="entry name" value="AtzG-like"/>
</dbReference>
<reference evidence="1 2" key="1">
    <citation type="submission" date="2023-07" db="EMBL/GenBank/DDBJ databases">
        <title>Sorghum-associated microbial communities from plants grown in Nebraska, USA.</title>
        <authorList>
            <person name="Schachtman D."/>
        </authorList>
    </citation>
    <scope>NUCLEOTIDE SEQUENCE [LARGE SCALE GENOMIC DNA]</scope>
    <source>
        <strain evidence="1 2">BE316</strain>
    </source>
</reference>